<gene>
    <name evidence="2" type="ORF">Hgul01_04186</name>
</gene>
<feature type="transmembrane region" description="Helical" evidence="1">
    <location>
        <begin position="161"/>
        <end position="183"/>
    </location>
</feature>
<keyword evidence="1" id="KW-0812">Transmembrane</keyword>
<dbReference type="Proteomes" id="UP001428290">
    <property type="component" value="Unassembled WGS sequence"/>
</dbReference>
<feature type="transmembrane region" description="Helical" evidence="1">
    <location>
        <begin position="90"/>
        <end position="111"/>
    </location>
</feature>
<organism evidence="2 3">
    <name type="scientific">Herpetosiphon gulosus</name>
    <dbReference type="NCBI Taxonomy" id="1973496"/>
    <lineage>
        <taxon>Bacteria</taxon>
        <taxon>Bacillati</taxon>
        <taxon>Chloroflexota</taxon>
        <taxon>Chloroflexia</taxon>
        <taxon>Herpetosiphonales</taxon>
        <taxon>Herpetosiphonaceae</taxon>
        <taxon>Herpetosiphon</taxon>
    </lineage>
</organism>
<keyword evidence="3" id="KW-1185">Reference proteome</keyword>
<feature type="transmembrane region" description="Helical" evidence="1">
    <location>
        <begin position="131"/>
        <end position="149"/>
    </location>
</feature>
<reference evidence="2 3" key="1">
    <citation type="submission" date="2024-02" db="EMBL/GenBank/DDBJ databases">
        <title>Herpetosiphon gulosus NBRC 112829.</title>
        <authorList>
            <person name="Ichikawa N."/>
            <person name="Katano-Makiyama Y."/>
            <person name="Hidaka K."/>
        </authorList>
    </citation>
    <scope>NUCLEOTIDE SEQUENCE [LARGE SCALE GENOMIC DNA]</scope>
    <source>
        <strain evidence="2 3">NBRC 112829</strain>
    </source>
</reference>
<comment type="caution">
    <text evidence="2">The sequence shown here is derived from an EMBL/GenBank/DDBJ whole genome shotgun (WGS) entry which is preliminary data.</text>
</comment>
<keyword evidence="1" id="KW-1133">Transmembrane helix</keyword>
<feature type="transmembrane region" description="Helical" evidence="1">
    <location>
        <begin position="64"/>
        <end position="83"/>
    </location>
</feature>
<sequence>MYLAPQATFQPHQRWHWLILGWFVPALIALPWLAGPLWMTPSLRTMLDSLFSSPNGLYQDFFPLRYLFLVLIGLTTISIFFIAEQRKKWILMALIGGLITYLIHLVTPRVGLNIPLWYIVNDEIDAYRVQVRHIFSATMVSGLASYFLWRFEGLPKVAIPIVWLSQTITLIAWHSILLGAHLYSG</sequence>
<accession>A0ABP9X4N9</accession>
<keyword evidence="1" id="KW-0472">Membrane</keyword>
<protein>
    <submittedName>
        <fullName evidence="2">Uncharacterized protein</fullName>
    </submittedName>
</protein>
<evidence type="ECO:0000313" key="2">
    <source>
        <dbReference type="EMBL" id="GAA5530367.1"/>
    </source>
</evidence>
<dbReference type="RefSeq" id="WP_345723962.1">
    <property type="nucleotide sequence ID" value="NZ_BAABRU010000017.1"/>
</dbReference>
<dbReference type="EMBL" id="BAABRU010000017">
    <property type="protein sequence ID" value="GAA5530367.1"/>
    <property type="molecule type" value="Genomic_DNA"/>
</dbReference>
<proteinExistence type="predicted"/>
<evidence type="ECO:0000313" key="3">
    <source>
        <dbReference type="Proteomes" id="UP001428290"/>
    </source>
</evidence>
<feature type="transmembrane region" description="Helical" evidence="1">
    <location>
        <begin position="15"/>
        <end position="34"/>
    </location>
</feature>
<evidence type="ECO:0000256" key="1">
    <source>
        <dbReference type="SAM" id="Phobius"/>
    </source>
</evidence>
<name>A0ABP9X4N9_9CHLR</name>